<organism evidence="4">
    <name type="scientific">freshwater metagenome</name>
    <dbReference type="NCBI Taxonomy" id="449393"/>
    <lineage>
        <taxon>unclassified sequences</taxon>
        <taxon>metagenomes</taxon>
        <taxon>ecological metagenomes</taxon>
    </lineage>
</organism>
<dbReference type="PANTHER" id="PTHR30185:SF13">
    <property type="entry name" value="LICABCH OPERON REGULATOR-RELATED"/>
    <property type="match status" value="1"/>
</dbReference>
<dbReference type="Pfam" id="PF08279">
    <property type="entry name" value="HTH_11"/>
    <property type="match status" value="1"/>
</dbReference>
<dbReference type="InterPro" id="IPR011608">
    <property type="entry name" value="PRD"/>
</dbReference>
<dbReference type="Pfam" id="PF00874">
    <property type="entry name" value="PRD"/>
    <property type="match status" value="1"/>
</dbReference>
<dbReference type="InterPro" id="IPR036634">
    <property type="entry name" value="PRD_sf"/>
</dbReference>
<dbReference type="InterPro" id="IPR002178">
    <property type="entry name" value="PTS_EIIA_type-2_dom"/>
</dbReference>
<dbReference type="EMBL" id="CAEZSG010000107">
    <property type="protein sequence ID" value="CAB4540872.1"/>
    <property type="molecule type" value="Genomic_DNA"/>
</dbReference>
<dbReference type="AlphaFoldDB" id="A0A6J6BPH0"/>
<dbReference type="Pfam" id="PF00359">
    <property type="entry name" value="PTS_EIIA_2"/>
    <property type="match status" value="1"/>
</dbReference>
<proteinExistence type="predicted"/>
<evidence type="ECO:0000259" key="2">
    <source>
        <dbReference type="PROSITE" id="PS51094"/>
    </source>
</evidence>
<dbReference type="Gene3D" id="1.10.10.10">
    <property type="entry name" value="Winged helix-like DNA-binding domain superfamily/Winged helix DNA-binding domain"/>
    <property type="match status" value="2"/>
</dbReference>
<dbReference type="GO" id="GO:0006355">
    <property type="term" value="P:regulation of DNA-templated transcription"/>
    <property type="evidence" value="ECO:0007669"/>
    <property type="project" value="InterPro"/>
</dbReference>
<sequence>MSDKYLALLELLRSTDDSLTASFLAENMGVSTRSVRSYVAAAKSAAHPYDIISATSTGYRLNRDAYFTYRSDLDAKPDSFPSTPREREHHIVHRLASTSTGLSIDDLASSLHVSAATIESDIKRIRQNAVDSGVAIDRVDNVLTLRGDESQLRRLLSTLVHDTTNSGLLSLDTIALRFEIPTLVDFKTDLIERLDYHRYFINEYGIDSVLLHLAIAVDRVRHGLTLPDIEIEFDDDTTFVSGIVRELAKRHFSIDLGTREEWYLARQLATRIITPGSGGPAGTPAVDSEDFALTTRAVELVFDEYLIDLRNSDLIGRLALHIGHLVTRAKFDSPSRNPLQKSIKASYPLVWDIAVFIASTIQKERDITIDEDEISYIALHIGSHLERQAQAKNRVSATIVSPSYYDLHIVMRESIEKILGGEITIESVITRTDVRASDITTDIVITTIPLPFELDTIVQVQPFLSESDIDAVRRVTSRARRGRRRNLIRERLLEYFRADMFYRNVTFDGPESAIRTLGDALKSHGIIDDGYIESAIEREQMSSTVFVEGLAVPHAMSMTAQRPTIALAVNEVATPWGDQRVNVVAFIAFAASGREEFQEVFEQFVDVFSDRARMADVIKNSTTFEGFIDTLVHVIDV</sequence>
<feature type="domain" description="PRD" evidence="3">
    <location>
        <begin position="285"/>
        <end position="391"/>
    </location>
</feature>
<dbReference type="PANTHER" id="PTHR30185">
    <property type="entry name" value="CRYPTIC BETA-GLUCOSIDE BGL OPERON ANTITERMINATOR"/>
    <property type="match status" value="1"/>
</dbReference>
<evidence type="ECO:0000313" key="4">
    <source>
        <dbReference type="EMBL" id="CAB4540872.1"/>
    </source>
</evidence>
<keyword evidence="1" id="KW-0677">Repeat</keyword>
<dbReference type="Gene3D" id="3.40.930.10">
    <property type="entry name" value="Mannitol-specific EII, Chain A"/>
    <property type="match status" value="1"/>
</dbReference>
<dbReference type="Gene3D" id="1.10.1790.10">
    <property type="entry name" value="PRD domain"/>
    <property type="match status" value="1"/>
</dbReference>
<accession>A0A6J6BPH0</accession>
<evidence type="ECO:0000256" key="1">
    <source>
        <dbReference type="ARBA" id="ARBA00022737"/>
    </source>
</evidence>
<reference evidence="4" key="1">
    <citation type="submission" date="2020-05" db="EMBL/GenBank/DDBJ databases">
        <authorList>
            <person name="Chiriac C."/>
            <person name="Salcher M."/>
            <person name="Ghai R."/>
            <person name="Kavagutti S V."/>
        </authorList>
    </citation>
    <scope>NUCLEOTIDE SEQUENCE</scope>
</reference>
<dbReference type="InterPro" id="IPR016152">
    <property type="entry name" value="PTrfase/Anion_transptr"/>
</dbReference>
<dbReference type="InterPro" id="IPR050661">
    <property type="entry name" value="BglG_antiterminators"/>
</dbReference>
<dbReference type="PROSITE" id="PS51094">
    <property type="entry name" value="PTS_EIIA_TYPE_2"/>
    <property type="match status" value="1"/>
</dbReference>
<dbReference type="SUPFAM" id="SSF63520">
    <property type="entry name" value="PTS-regulatory domain, PRD"/>
    <property type="match status" value="1"/>
</dbReference>
<evidence type="ECO:0000259" key="3">
    <source>
        <dbReference type="PROSITE" id="PS51372"/>
    </source>
</evidence>
<gene>
    <name evidence="4" type="ORF">UFOPK1413_00725</name>
</gene>
<protein>
    <submittedName>
        <fullName evidence="4">Unannotated protein</fullName>
    </submittedName>
</protein>
<name>A0A6J6BPH0_9ZZZZ</name>
<dbReference type="SUPFAM" id="SSF55804">
    <property type="entry name" value="Phoshotransferase/anion transport protein"/>
    <property type="match status" value="1"/>
</dbReference>
<dbReference type="InterPro" id="IPR013196">
    <property type="entry name" value="HTH_11"/>
</dbReference>
<feature type="domain" description="PTS EIIA type-2" evidence="2">
    <location>
        <begin position="494"/>
        <end position="634"/>
    </location>
</feature>
<dbReference type="InterPro" id="IPR036388">
    <property type="entry name" value="WH-like_DNA-bd_sf"/>
</dbReference>
<dbReference type="PROSITE" id="PS51372">
    <property type="entry name" value="PRD_2"/>
    <property type="match status" value="1"/>
</dbReference>